<protein>
    <recommendedName>
        <fullName evidence="6">Glycosyltransferase</fullName>
    </recommendedName>
</protein>
<keyword evidence="1" id="KW-0808">Transferase</keyword>
<evidence type="ECO:0000313" key="5">
    <source>
        <dbReference type="Proteomes" id="UP000551616"/>
    </source>
</evidence>
<organism evidence="4 5">
    <name type="scientific">Bremerella alba</name>
    <dbReference type="NCBI Taxonomy" id="980252"/>
    <lineage>
        <taxon>Bacteria</taxon>
        <taxon>Pseudomonadati</taxon>
        <taxon>Planctomycetota</taxon>
        <taxon>Planctomycetia</taxon>
        <taxon>Pirellulales</taxon>
        <taxon>Pirellulaceae</taxon>
        <taxon>Bremerella</taxon>
    </lineage>
</organism>
<evidence type="ECO:0000259" key="3">
    <source>
        <dbReference type="Pfam" id="PF02709"/>
    </source>
</evidence>
<gene>
    <name evidence="4" type="ORF">HOV93_14030</name>
</gene>
<dbReference type="InterPro" id="IPR029044">
    <property type="entry name" value="Nucleotide-diphossugar_trans"/>
</dbReference>
<dbReference type="Pfam" id="PF00535">
    <property type="entry name" value="Glycos_transf_2"/>
    <property type="match status" value="1"/>
</dbReference>
<dbReference type="InterPro" id="IPR001173">
    <property type="entry name" value="Glyco_trans_2-like"/>
</dbReference>
<sequence>MLRCATPEGKPMKSSIIVTTHNRSSYLDKVLHGYLHQTVKPHQVVIADDGSTDDTPDVIRKYQQEADFPIVHAWHPFGGMPQLCKARNAATRLCTGEYLIYTDGDCIPGPMFVADHQKLAKPGYFTQGRRNFLTYQAFDTFQGNENSWQLFKYWLSGGLTKLHLLVHIPGLAVRSHGMRGIRGCNIATWRKDVDAINGWNEEFVGFWREDSEFITRLMRTGVKRQNALYSAVLFHMEHEKFFNQEDFDRNNALWEKSQTGSIYVEKGMMPPPRLLPISVDDVTSETLHKKAA</sequence>
<dbReference type="SUPFAM" id="SSF53448">
    <property type="entry name" value="Nucleotide-diphospho-sugar transferases"/>
    <property type="match status" value="1"/>
</dbReference>
<proteinExistence type="predicted"/>
<evidence type="ECO:0000313" key="4">
    <source>
        <dbReference type="EMBL" id="MBA2114247.1"/>
    </source>
</evidence>
<dbReference type="Pfam" id="PF02709">
    <property type="entry name" value="Glyco_transf_7C"/>
    <property type="match status" value="1"/>
</dbReference>
<dbReference type="Proteomes" id="UP000551616">
    <property type="component" value="Unassembled WGS sequence"/>
</dbReference>
<dbReference type="InterPro" id="IPR027791">
    <property type="entry name" value="Galactosyl_T_C"/>
</dbReference>
<dbReference type="PANTHER" id="PTHR43685">
    <property type="entry name" value="GLYCOSYLTRANSFERASE"/>
    <property type="match status" value="1"/>
</dbReference>
<name>A0A7V9A6E9_9BACT</name>
<dbReference type="InterPro" id="IPR050834">
    <property type="entry name" value="Glycosyltransf_2"/>
</dbReference>
<dbReference type="GO" id="GO:0016740">
    <property type="term" value="F:transferase activity"/>
    <property type="evidence" value="ECO:0007669"/>
    <property type="project" value="UniProtKB-KW"/>
</dbReference>
<reference evidence="4 5" key="1">
    <citation type="submission" date="2020-05" db="EMBL/GenBank/DDBJ databases">
        <title>Bremerella alba sp. nov., a novel planctomycete isolated from the surface of the macroalga Fucus spiralis.</title>
        <authorList>
            <person name="Godinho O."/>
            <person name="Botelho R."/>
            <person name="Albuquerque L."/>
            <person name="Wiegand S."/>
            <person name="Da Costa M.S."/>
            <person name="Lobo-Da-Cunha A."/>
            <person name="Jogler C."/>
            <person name="Lage O.M."/>
        </authorList>
    </citation>
    <scope>NUCLEOTIDE SEQUENCE [LARGE SCALE GENOMIC DNA]</scope>
    <source>
        <strain evidence="4 5">FF15</strain>
    </source>
</reference>
<dbReference type="EMBL" id="JABRWO010000003">
    <property type="protein sequence ID" value="MBA2114247.1"/>
    <property type="molecule type" value="Genomic_DNA"/>
</dbReference>
<feature type="domain" description="Galactosyltransferase C-terminal" evidence="3">
    <location>
        <begin position="178"/>
        <end position="238"/>
    </location>
</feature>
<dbReference type="Gene3D" id="3.90.550.10">
    <property type="entry name" value="Spore Coat Polysaccharide Biosynthesis Protein SpsA, Chain A"/>
    <property type="match status" value="1"/>
</dbReference>
<dbReference type="PANTHER" id="PTHR43685:SF3">
    <property type="entry name" value="SLR2126 PROTEIN"/>
    <property type="match status" value="1"/>
</dbReference>
<feature type="domain" description="Glycosyltransferase 2-like" evidence="2">
    <location>
        <begin position="15"/>
        <end position="124"/>
    </location>
</feature>
<evidence type="ECO:0000256" key="1">
    <source>
        <dbReference type="ARBA" id="ARBA00022679"/>
    </source>
</evidence>
<comment type="caution">
    <text evidence="4">The sequence shown here is derived from an EMBL/GenBank/DDBJ whole genome shotgun (WGS) entry which is preliminary data.</text>
</comment>
<evidence type="ECO:0000259" key="2">
    <source>
        <dbReference type="Pfam" id="PF00535"/>
    </source>
</evidence>
<evidence type="ECO:0008006" key="6">
    <source>
        <dbReference type="Google" id="ProtNLM"/>
    </source>
</evidence>
<dbReference type="AlphaFoldDB" id="A0A7V9A6E9"/>
<keyword evidence="5" id="KW-1185">Reference proteome</keyword>
<accession>A0A7V9A6E9</accession>